<sequence>MSYRSETAHHVGGDTVTVKQLAGLDEFHVFMGLDKFEIFRGNETDPGTDPANWYTEIGGVVEGPYDTAEQLIDELFLAVEL</sequence>
<name>A0A919JGN6_9ACTN</name>
<gene>
    <name evidence="1" type="ORF">Afe05nite_87060</name>
</gene>
<evidence type="ECO:0000313" key="1">
    <source>
        <dbReference type="EMBL" id="GIE16866.1"/>
    </source>
</evidence>
<accession>A0A919JGN6</accession>
<dbReference type="RefSeq" id="WP_203823189.1">
    <property type="nucleotide sequence ID" value="NZ_BAAABP010000005.1"/>
</dbReference>
<protein>
    <submittedName>
        <fullName evidence="1">Uncharacterized protein</fullName>
    </submittedName>
</protein>
<evidence type="ECO:0000313" key="2">
    <source>
        <dbReference type="Proteomes" id="UP000598174"/>
    </source>
</evidence>
<comment type="caution">
    <text evidence="1">The sequence shown here is derived from an EMBL/GenBank/DDBJ whole genome shotgun (WGS) entry which is preliminary data.</text>
</comment>
<dbReference type="EMBL" id="BOMM01000104">
    <property type="protein sequence ID" value="GIE16866.1"/>
    <property type="molecule type" value="Genomic_DNA"/>
</dbReference>
<organism evidence="1 2">
    <name type="scientific">Paractinoplanes ferrugineus</name>
    <dbReference type="NCBI Taxonomy" id="113564"/>
    <lineage>
        <taxon>Bacteria</taxon>
        <taxon>Bacillati</taxon>
        <taxon>Actinomycetota</taxon>
        <taxon>Actinomycetes</taxon>
        <taxon>Micromonosporales</taxon>
        <taxon>Micromonosporaceae</taxon>
        <taxon>Paractinoplanes</taxon>
    </lineage>
</organism>
<dbReference type="AlphaFoldDB" id="A0A919JGN6"/>
<proteinExistence type="predicted"/>
<dbReference type="Proteomes" id="UP000598174">
    <property type="component" value="Unassembled WGS sequence"/>
</dbReference>
<keyword evidence="2" id="KW-1185">Reference proteome</keyword>
<reference evidence="1" key="1">
    <citation type="submission" date="2021-01" db="EMBL/GenBank/DDBJ databases">
        <title>Whole genome shotgun sequence of Actinoplanes ferrugineus NBRC 15555.</title>
        <authorList>
            <person name="Komaki H."/>
            <person name="Tamura T."/>
        </authorList>
    </citation>
    <scope>NUCLEOTIDE SEQUENCE</scope>
    <source>
        <strain evidence="1">NBRC 15555</strain>
    </source>
</reference>